<dbReference type="AlphaFoldDB" id="L0RA93"/>
<evidence type="ECO:0000313" key="1">
    <source>
        <dbReference type="EMBL" id="CCO23703.1"/>
    </source>
</evidence>
<name>L0RA93_9BACT</name>
<dbReference type="EMBL" id="FO203522">
    <property type="protein sequence ID" value="CCO23703.1"/>
    <property type="molecule type" value="Genomic_DNA"/>
</dbReference>
<accession>L0RA93</accession>
<sequence>MLYKMSDFGYLTKYNTPDKSNTFFSKQLFRIAQQQDQYILILTLVCVRYIRLYQIEKQGVLNAEKITTDSCNRGLFCLWLNPCQCGNTDHGS</sequence>
<protein>
    <submittedName>
        <fullName evidence="1">Uncharacterized protein</fullName>
    </submittedName>
</protein>
<organism evidence="1 2">
    <name type="scientific">Maridesulfovibrio hydrothermalis AM13 = DSM 14728</name>
    <dbReference type="NCBI Taxonomy" id="1121451"/>
    <lineage>
        <taxon>Bacteria</taxon>
        <taxon>Pseudomonadati</taxon>
        <taxon>Thermodesulfobacteriota</taxon>
        <taxon>Desulfovibrionia</taxon>
        <taxon>Desulfovibrionales</taxon>
        <taxon>Desulfovibrionaceae</taxon>
        <taxon>Maridesulfovibrio</taxon>
    </lineage>
</organism>
<dbReference type="HOGENOM" id="CLU_2408457_0_0_7"/>
<gene>
    <name evidence="1" type="ORF">DESAM_21426</name>
</gene>
<dbReference type="Proteomes" id="UP000010808">
    <property type="component" value="Chromosome"/>
</dbReference>
<evidence type="ECO:0000313" key="2">
    <source>
        <dbReference type="Proteomes" id="UP000010808"/>
    </source>
</evidence>
<dbReference type="STRING" id="1121451.DESAM_21426"/>
<dbReference type="KEGG" id="dhy:DESAM_21426"/>
<keyword evidence="2" id="KW-1185">Reference proteome</keyword>
<proteinExistence type="predicted"/>
<reference evidence="1 2" key="1">
    <citation type="submission" date="2012-10" db="EMBL/GenBank/DDBJ databases">
        <authorList>
            <person name="Genoscope - CEA"/>
        </authorList>
    </citation>
    <scope>NUCLEOTIDE SEQUENCE [LARGE SCALE GENOMIC DNA]</scope>
    <source>
        <strain evidence="2">AM13 / DSM 14728</strain>
    </source>
</reference>